<dbReference type="EMBL" id="PSNW01000002">
    <property type="protein sequence ID" value="PPE74801.1"/>
    <property type="molecule type" value="Genomic_DNA"/>
</dbReference>
<sequence length="101" mass="11348">METLYLAADPIEAEILREYLAAHGIGCSVLGAGLWSARGDLAVDAYPRLCLQDDRDRPRAEDLLRQYERRRHSHAEWHCGCGEDSPVSFETCWSCGEPQPS</sequence>
<dbReference type="AlphaFoldDB" id="A0A2S5TIK9"/>
<accession>A0A2S5TIK9</accession>
<dbReference type="RefSeq" id="WP_104229028.1">
    <property type="nucleotide sequence ID" value="NZ_PSNW01000002.1"/>
</dbReference>
<gene>
    <name evidence="2" type="ORF">C3942_03765</name>
</gene>
<dbReference type="Pfam" id="PF09413">
    <property type="entry name" value="DUF2007"/>
    <property type="match status" value="1"/>
</dbReference>
<evidence type="ECO:0000313" key="3">
    <source>
        <dbReference type="Proteomes" id="UP000238220"/>
    </source>
</evidence>
<feature type="domain" description="DUF2007" evidence="1">
    <location>
        <begin position="1"/>
        <end position="67"/>
    </location>
</feature>
<dbReference type="InterPro" id="IPR018551">
    <property type="entry name" value="DUF2007"/>
</dbReference>
<dbReference type="Gene3D" id="3.30.70.790">
    <property type="entry name" value="UreE, C-terminal domain"/>
    <property type="match status" value="1"/>
</dbReference>
<organism evidence="2 3">
    <name type="scientific">Solimonas fluminis</name>
    <dbReference type="NCBI Taxonomy" id="2086571"/>
    <lineage>
        <taxon>Bacteria</taxon>
        <taxon>Pseudomonadati</taxon>
        <taxon>Pseudomonadota</taxon>
        <taxon>Gammaproteobacteria</taxon>
        <taxon>Nevskiales</taxon>
        <taxon>Nevskiaceae</taxon>
        <taxon>Solimonas</taxon>
    </lineage>
</organism>
<name>A0A2S5TIK9_9GAMM</name>
<evidence type="ECO:0000313" key="2">
    <source>
        <dbReference type="EMBL" id="PPE74801.1"/>
    </source>
</evidence>
<comment type="caution">
    <text evidence="2">The sequence shown here is derived from an EMBL/GenBank/DDBJ whole genome shotgun (WGS) entry which is preliminary data.</text>
</comment>
<keyword evidence="3" id="KW-1185">Reference proteome</keyword>
<proteinExistence type="predicted"/>
<reference evidence="2 3" key="1">
    <citation type="submission" date="2018-02" db="EMBL/GenBank/DDBJ databases">
        <title>Genome sequencing of Solimonas sp. HR-BB.</title>
        <authorList>
            <person name="Lee Y."/>
            <person name="Jeon C.O."/>
        </authorList>
    </citation>
    <scope>NUCLEOTIDE SEQUENCE [LARGE SCALE GENOMIC DNA]</scope>
    <source>
        <strain evidence="2 3">HR-BB</strain>
    </source>
</reference>
<protein>
    <recommendedName>
        <fullName evidence="1">DUF2007 domain-containing protein</fullName>
    </recommendedName>
</protein>
<dbReference type="Proteomes" id="UP000238220">
    <property type="component" value="Unassembled WGS sequence"/>
</dbReference>
<evidence type="ECO:0000259" key="1">
    <source>
        <dbReference type="Pfam" id="PF09413"/>
    </source>
</evidence>